<evidence type="ECO:0000256" key="3">
    <source>
        <dbReference type="ARBA" id="ARBA00012438"/>
    </source>
</evidence>
<feature type="domain" description="HAMP" evidence="13">
    <location>
        <begin position="125"/>
        <end position="183"/>
    </location>
</feature>
<dbReference type="CDD" id="cd00082">
    <property type="entry name" value="HisKA"/>
    <property type="match status" value="1"/>
</dbReference>
<evidence type="ECO:0000256" key="7">
    <source>
        <dbReference type="ARBA" id="ARBA00022777"/>
    </source>
</evidence>
<dbReference type="InterPro" id="IPR003660">
    <property type="entry name" value="HAMP_dom"/>
</dbReference>
<dbReference type="PANTHER" id="PTHR45436">
    <property type="entry name" value="SENSOR HISTIDINE KINASE YKOH"/>
    <property type="match status" value="1"/>
</dbReference>
<accession>A0A1M7NSZ0</accession>
<evidence type="ECO:0000256" key="5">
    <source>
        <dbReference type="ARBA" id="ARBA00022679"/>
    </source>
</evidence>
<name>A0A1M7NSZ0_9ACTN</name>
<keyword evidence="7 14" id="KW-0418">Kinase</keyword>
<dbReference type="RefSeq" id="WP_073255038.1">
    <property type="nucleotide sequence ID" value="NZ_FRCS01000002.1"/>
</dbReference>
<dbReference type="InterPro" id="IPR036890">
    <property type="entry name" value="HATPase_C_sf"/>
</dbReference>
<dbReference type="PROSITE" id="PS50109">
    <property type="entry name" value="HIS_KIN"/>
    <property type="match status" value="1"/>
</dbReference>
<evidence type="ECO:0000256" key="8">
    <source>
        <dbReference type="ARBA" id="ARBA00022989"/>
    </source>
</evidence>
<dbReference type="PRINTS" id="PR00344">
    <property type="entry name" value="BCTRLSENSOR"/>
</dbReference>
<evidence type="ECO:0000259" key="13">
    <source>
        <dbReference type="PROSITE" id="PS50885"/>
    </source>
</evidence>
<dbReference type="Gene3D" id="6.10.340.10">
    <property type="match status" value="1"/>
</dbReference>
<dbReference type="InterPro" id="IPR050428">
    <property type="entry name" value="TCS_sensor_his_kinase"/>
</dbReference>
<dbReference type="Gene3D" id="3.30.565.10">
    <property type="entry name" value="Histidine kinase-like ATPase, C-terminal domain"/>
    <property type="match status" value="1"/>
</dbReference>
<dbReference type="Pfam" id="PF00512">
    <property type="entry name" value="HisKA"/>
    <property type="match status" value="1"/>
</dbReference>
<evidence type="ECO:0000256" key="4">
    <source>
        <dbReference type="ARBA" id="ARBA00022553"/>
    </source>
</evidence>
<comment type="subcellular location">
    <subcellularLocation>
        <location evidence="2">Cell membrane</location>
    </subcellularLocation>
</comment>
<dbReference type="SUPFAM" id="SSF47384">
    <property type="entry name" value="Homodimeric domain of signal transducing histidine kinase"/>
    <property type="match status" value="1"/>
</dbReference>
<evidence type="ECO:0000256" key="9">
    <source>
        <dbReference type="ARBA" id="ARBA00023012"/>
    </source>
</evidence>
<comment type="catalytic activity">
    <reaction evidence="1">
        <text>ATP + protein L-histidine = ADP + protein N-phospho-L-histidine.</text>
        <dbReference type="EC" id="2.7.13.3"/>
    </reaction>
</comment>
<evidence type="ECO:0000256" key="11">
    <source>
        <dbReference type="SAM" id="Phobius"/>
    </source>
</evidence>
<dbReference type="Pfam" id="PF00672">
    <property type="entry name" value="HAMP"/>
    <property type="match status" value="1"/>
</dbReference>
<evidence type="ECO:0000256" key="10">
    <source>
        <dbReference type="ARBA" id="ARBA00023136"/>
    </source>
</evidence>
<keyword evidence="9" id="KW-0902">Two-component regulatory system</keyword>
<organism evidence="14 15">
    <name type="scientific">Cryptosporangium aurantiacum</name>
    <dbReference type="NCBI Taxonomy" id="134849"/>
    <lineage>
        <taxon>Bacteria</taxon>
        <taxon>Bacillati</taxon>
        <taxon>Actinomycetota</taxon>
        <taxon>Actinomycetes</taxon>
        <taxon>Cryptosporangiales</taxon>
        <taxon>Cryptosporangiaceae</taxon>
        <taxon>Cryptosporangium</taxon>
    </lineage>
</organism>
<dbReference type="EC" id="2.7.13.3" evidence="3"/>
<dbReference type="Gene3D" id="1.10.287.130">
    <property type="match status" value="1"/>
</dbReference>
<sequence>MTGSARRRVTLRARLTLLYGGLFLVAGLVLLGTTYVLFNQQLAGWRTQVLISKTAPTPLASSSSSASPSVAPVVTTSQQNDVLRSVEDERRRLREAATNSLLTQGGIALGAVGLAAGALGWLIAGRVLAPLYQVTDTARRIASAPAAGSGLHERIPLRGPDDEVRELAATFNTMLERLDRSFDGQRRFVANASHELRTPLTVGRALVELAMKRKTASADTRRLGEDLLQINARHERLITGLLLMATSENELTERRPVDLADVAAHVLAQAGPDARAAGVTLQDELGEAVTLGDAQMLERIVHNLVENGIRYNVEGGWVRVVTRIGDGGSPEVVVTNTGPVVPPHDVPVLFDAFHRLPDQRSVTAAGVGLGLSIVRAVATTHGGRASAVARDGGGLVVTVALPPASI</sequence>
<evidence type="ECO:0000256" key="1">
    <source>
        <dbReference type="ARBA" id="ARBA00000085"/>
    </source>
</evidence>
<feature type="domain" description="Histidine kinase" evidence="12">
    <location>
        <begin position="191"/>
        <end position="405"/>
    </location>
</feature>
<dbReference type="InterPro" id="IPR005467">
    <property type="entry name" value="His_kinase_dom"/>
</dbReference>
<evidence type="ECO:0000313" key="14">
    <source>
        <dbReference type="EMBL" id="SHN06619.1"/>
    </source>
</evidence>
<keyword evidence="8 11" id="KW-1133">Transmembrane helix</keyword>
<dbReference type="SMART" id="SM00387">
    <property type="entry name" value="HATPase_c"/>
    <property type="match status" value="1"/>
</dbReference>
<evidence type="ECO:0000256" key="2">
    <source>
        <dbReference type="ARBA" id="ARBA00004236"/>
    </source>
</evidence>
<evidence type="ECO:0000256" key="6">
    <source>
        <dbReference type="ARBA" id="ARBA00022692"/>
    </source>
</evidence>
<dbReference type="Pfam" id="PF02518">
    <property type="entry name" value="HATPase_c"/>
    <property type="match status" value="1"/>
</dbReference>
<dbReference type="AlphaFoldDB" id="A0A1M7NSZ0"/>
<dbReference type="GO" id="GO:0005886">
    <property type="term" value="C:plasma membrane"/>
    <property type="evidence" value="ECO:0007669"/>
    <property type="project" value="UniProtKB-SubCell"/>
</dbReference>
<dbReference type="GO" id="GO:0000155">
    <property type="term" value="F:phosphorelay sensor kinase activity"/>
    <property type="evidence" value="ECO:0007669"/>
    <property type="project" value="InterPro"/>
</dbReference>
<dbReference type="SUPFAM" id="SSF158472">
    <property type="entry name" value="HAMP domain-like"/>
    <property type="match status" value="1"/>
</dbReference>
<dbReference type="SUPFAM" id="SSF55874">
    <property type="entry name" value="ATPase domain of HSP90 chaperone/DNA topoisomerase II/histidine kinase"/>
    <property type="match status" value="1"/>
</dbReference>
<dbReference type="SMART" id="SM00304">
    <property type="entry name" value="HAMP"/>
    <property type="match status" value="1"/>
</dbReference>
<dbReference type="CDD" id="cd00075">
    <property type="entry name" value="HATPase"/>
    <property type="match status" value="1"/>
</dbReference>
<dbReference type="STRING" id="134849.SAMN05443668_102808"/>
<evidence type="ECO:0000259" key="12">
    <source>
        <dbReference type="PROSITE" id="PS50109"/>
    </source>
</evidence>
<protein>
    <recommendedName>
        <fullName evidence="3">histidine kinase</fullName>
        <ecNumber evidence="3">2.7.13.3</ecNumber>
    </recommendedName>
</protein>
<proteinExistence type="predicted"/>
<dbReference type="PROSITE" id="PS50885">
    <property type="entry name" value="HAMP"/>
    <property type="match status" value="1"/>
</dbReference>
<dbReference type="Proteomes" id="UP000184440">
    <property type="component" value="Unassembled WGS sequence"/>
</dbReference>
<dbReference type="InterPro" id="IPR004358">
    <property type="entry name" value="Sig_transdc_His_kin-like_C"/>
</dbReference>
<dbReference type="InterPro" id="IPR036097">
    <property type="entry name" value="HisK_dim/P_sf"/>
</dbReference>
<keyword evidence="4" id="KW-0597">Phosphoprotein</keyword>
<keyword evidence="15" id="KW-1185">Reference proteome</keyword>
<dbReference type="CDD" id="cd06225">
    <property type="entry name" value="HAMP"/>
    <property type="match status" value="1"/>
</dbReference>
<gene>
    <name evidence="14" type="ORF">SAMN05443668_102808</name>
</gene>
<feature type="transmembrane region" description="Helical" evidence="11">
    <location>
        <begin position="17"/>
        <end position="38"/>
    </location>
</feature>
<dbReference type="InterPro" id="IPR003661">
    <property type="entry name" value="HisK_dim/P_dom"/>
</dbReference>
<evidence type="ECO:0000313" key="15">
    <source>
        <dbReference type="Proteomes" id="UP000184440"/>
    </source>
</evidence>
<dbReference type="EMBL" id="FRCS01000002">
    <property type="protein sequence ID" value="SHN06619.1"/>
    <property type="molecule type" value="Genomic_DNA"/>
</dbReference>
<dbReference type="OrthoDB" id="3224230at2"/>
<keyword evidence="5" id="KW-0808">Transferase</keyword>
<keyword evidence="6 11" id="KW-0812">Transmembrane</keyword>
<dbReference type="SMART" id="SM00388">
    <property type="entry name" value="HisKA"/>
    <property type="match status" value="1"/>
</dbReference>
<feature type="transmembrane region" description="Helical" evidence="11">
    <location>
        <begin position="101"/>
        <end position="124"/>
    </location>
</feature>
<keyword evidence="10 11" id="KW-0472">Membrane</keyword>
<reference evidence="14 15" key="1">
    <citation type="submission" date="2016-11" db="EMBL/GenBank/DDBJ databases">
        <authorList>
            <person name="Jaros S."/>
            <person name="Januszkiewicz K."/>
            <person name="Wedrychowicz H."/>
        </authorList>
    </citation>
    <scope>NUCLEOTIDE SEQUENCE [LARGE SCALE GENOMIC DNA]</scope>
    <source>
        <strain evidence="14 15">DSM 46144</strain>
    </source>
</reference>
<dbReference type="PANTHER" id="PTHR45436:SF5">
    <property type="entry name" value="SENSOR HISTIDINE KINASE TRCS"/>
    <property type="match status" value="1"/>
</dbReference>
<dbReference type="InterPro" id="IPR003594">
    <property type="entry name" value="HATPase_dom"/>
</dbReference>